<dbReference type="PANTHER" id="PTHR42776:SF27">
    <property type="entry name" value="DIPEPTIDYL PEPTIDASE FAMILY MEMBER 6"/>
    <property type="match status" value="1"/>
</dbReference>
<dbReference type="EMBL" id="SNYM01000006">
    <property type="protein sequence ID" value="TDQ48640.1"/>
    <property type="molecule type" value="Genomic_DNA"/>
</dbReference>
<evidence type="ECO:0000256" key="5">
    <source>
        <dbReference type="ARBA" id="ARBA00032596"/>
    </source>
</evidence>
<keyword evidence="11" id="KW-1185">Reference proteome</keyword>
<evidence type="ECO:0000256" key="3">
    <source>
        <dbReference type="ARBA" id="ARBA00022990"/>
    </source>
</evidence>
<dbReference type="InterPro" id="IPR023302">
    <property type="entry name" value="Pept_S9A_N"/>
</dbReference>
<dbReference type="SUPFAM" id="SSF50993">
    <property type="entry name" value="Peptidase/esterase 'gauge' domain"/>
    <property type="match status" value="1"/>
</dbReference>
<evidence type="ECO:0000259" key="9">
    <source>
        <dbReference type="Pfam" id="PF02897"/>
    </source>
</evidence>
<dbReference type="PROSITE" id="PS00708">
    <property type="entry name" value="PRO_ENDOPEP_SER"/>
    <property type="match status" value="1"/>
</dbReference>
<sequence length="661" mass="73288">MKLHRLTVLSSLLASALIMAACSSEQAPAEQASTVSTEKTGAAEQTKAPSQYDAKTFYETVTYGGSSINHTGDAVLQHSDETGVFNLYKVSLVDGSRSQLTKSTEESLFAVSFFPQDDRVLYSADKGGNELDHLYVLELDGNVKDLTPGENLKAMFNRFSVDGKYFYVYTNERDPKFFDVYRYDSKTYAREMIYQNKDGLQPTALSSDGRWLALSKSNNNADSDILIVDLQSKTPSPTLISKHEGFIQYSPESFTPDNQSLIYTTDAEGEFFQAYQFDLNTAAHKPYLSADWDISFIYFSDDGRFRVHGINADASTQITIYDMKVSQPLNLPAMPAGDMRGVSFSDDGKRMAFYLNGDTSPSNLYVYDLEKNDVRRLTNALSAAIDESDLVASEVVRYDSTDKLKIPALQFKPHQASADKKVPGIIYIHGGPGGQTRKGYNPIIQHLVNHGYAVLGVNNRGSSGYGKTFFHLDDKKHGEKDLEDIVAAKTYLQSLPWIDDDKIVVMGGSYGGYLTMAALAFTNEFQAGINIFGVTNWLRTLESIPPWWASFRDSLYAEMGDPATDKERLHRISPLFHAKNVKVPVLVVQGANDPRVLQVESDEIVAAIKENGVPVEYVLFPDEGHGFSKKANRIAAAEAYLKFLDTHVRHASSAPQQAAQN</sequence>
<dbReference type="PANTHER" id="PTHR42776">
    <property type="entry name" value="SERINE PEPTIDASE S9 FAMILY MEMBER"/>
    <property type="match status" value="1"/>
</dbReference>
<feature type="chain" id="PRO_5020648114" description="Acyl-peptide hydrolase" evidence="7">
    <location>
        <begin position="21"/>
        <end position="661"/>
    </location>
</feature>
<evidence type="ECO:0000256" key="2">
    <source>
        <dbReference type="ARBA" id="ARBA00022801"/>
    </source>
</evidence>
<feature type="domain" description="Peptidase S9 prolyl oligopeptidase catalytic" evidence="8">
    <location>
        <begin position="444"/>
        <end position="648"/>
    </location>
</feature>
<accession>A0A4R6UNE2</accession>
<keyword evidence="7" id="KW-0732">Signal</keyword>
<reference evidence="10 11" key="1">
    <citation type="submission" date="2019-03" db="EMBL/GenBank/DDBJ databases">
        <title>Genomic Encyclopedia of Type Strains, Phase IV (KMG-IV): sequencing the most valuable type-strain genomes for metagenomic binning, comparative biology and taxonomic classification.</title>
        <authorList>
            <person name="Goeker M."/>
        </authorList>
    </citation>
    <scope>NUCLEOTIDE SEQUENCE [LARGE SCALE GENOMIC DNA]</scope>
    <source>
        <strain evidence="10 11">DSM 103792</strain>
    </source>
</reference>
<evidence type="ECO:0000313" key="10">
    <source>
        <dbReference type="EMBL" id="TDQ48640.1"/>
    </source>
</evidence>
<dbReference type="Gene3D" id="2.120.10.30">
    <property type="entry name" value="TolB, C-terminal domain"/>
    <property type="match status" value="2"/>
</dbReference>
<evidence type="ECO:0000256" key="7">
    <source>
        <dbReference type="SAM" id="SignalP"/>
    </source>
</evidence>
<feature type="domain" description="Peptidase S9A N-terminal" evidence="9">
    <location>
        <begin position="107"/>
        <end position="375"/>
    </location>
</feature>
<proteinExistence type="inferred from homology"/>
<evidence type="ECO:0000256" key="4">
    <source>
        <dbReference type="ARBA" id="ARBA00032284"/>
    </source>
</evidence>
<dbReference type="RefSeq" id="WP_133589784.1">
    <property type="nucleotide sequence ID" value="NZ_CP037953.1"/>
</dbReference>
<dbReference type="Gene3D" id="3.40.50.1820">
    <property type="entry name" value="alpha/beta hydrolase"/>
    <property type="match status" value="1"/>
</dbReference>
<dbReference type="SUPFAM" id="SSF53474">
    <property type="entry name" value="alpha/beta-Hydrolases"/>
    <property type="match status" value="1"/>
</dbReference>
<dbReference type="Proteomes" id="UP000295375">
    <property type="component" value="Unassembled WGS sequence"/>
</dbReference>
<dbReference type="PROSITE" id="PS51257">
    <property type="entry name" value="PROKAR_LIPOPROTEIN"/>
    <property type="match status" value="1"/>
</dbReference>
<dbReference type="GO" id="GO:0006508">
    <property type="term" value="P:proteolysis"/>
    <property type="evidence" value="ECO:0007669"/>
    <property type="project" value="InterPro"/>
</dbReference>
<evidence type="ECO:0000256" key="1">
    <source>
        <dbReference type="ARBA" id="ARBA00005228"/>
    </source>
</evidence>
<dbReference type="GO" id="GO:0004177">
    <property type="term" value="F:aminopeptidase activity"/>
    <property type="evidence" value="ECO:0007669"/>
    <property type="project" value="UniProtKB-KW"/>
</dbReference>
<dbReference type="InterPro" id="IPR029058">
    <property type="entry name" value="AB_hydrolase_fold"/>
</dbReference>
<comment type="function">
    <text evidence="6">This enzyme catalyzes the hydrolysis of the N-terminal peptide bond of an N-acetylated peptide to generate an N-acetylated amino acid and a peptide with a free N-terminus. It preferentially cleaves off Ac-Ala, Ac-Met and Ac-Ser. Also, involved in the degradation of oxidized and glycated proteins.</text>
</comment>
<gene>
    <name evidence="10" type="ORF">EV696_10680</name>
</gene>
<organism evidence="10 11">
    <name type="scientific">Permianibacter aggregans</name>
    <dbReference type="NCBI Taxonomy" id="1510150"/>
    <lineage>
        <taxon>Bacteria</taxon>
        <taxon>Pseudomonadati</taxon>
        <taxon>Pseudomonadota</taxon>
        <taxon>Gammaproteobacteria</taxon>
        <taxon>Pseudomonadales</taxon>
        <taxon>Pseudomonadaceae</taxon>
        <taxon>Permianibacter</taxon>
    </lineage>
</organism>
<evidence type="ECO:0000256" key="6">
    <source>
        <dbReference type="ARBA" id="ARBA00045885"/>
    </source>
</evidence>
<evidence type="ECO:0000259" key="8">
    <source>
        <dbReference type="Pfam" id="PF00326"/>
    </source>
</evidence>
<feature type="signal peptide" evidence="7">
    <location>
        <begin position="1"/>
        <end position="20"/>
    </location>
</feature>
<keyword evidence="10" id="KW-0031">Aminopeptidase</keyword>
<dbReference type="Pfam" id="PF00326">
    <property type="entry name" value="Peptidase_S9"/>
    <property type="match status" value="1"/>
</dbReference>
<dbReference type="InterPro" id="IPR001375">
    <property type="entry name" value="Peptidase_S9_cat"/>
</dbReference>
<evidence type="ECO:0000313" key="11">
    <source>
        <dbReference type="Proteomes" id="UP000295375"/>
    </source>
</evidence>
<keyword evidence="3" id="KW-0007">Acetylation</keyword>
<keyword evidence="10" id="KW-0645">Protease</keyword>
<dbReference type="GO" id="GO:0004252">
    <property type="term" value="F:serine-type endopeptidase activity"/>
    <property type="evidence" value="ECO:0007669"/>
    <property type="project" value="InterPro"/>
</dbReference>
<dbReference type="InterPro" id="IPR011042">
    <property type="entry name" value="6-blade_b-propeller_TolB-like"/>
</dbReference>
<dbReference type="InterPro" id="IPR002471">
    <property type="entry name" value="Pept_S9_AS"/>
</dbReference>
<comment type="caution">
    <text evidence="10">The sequence shown here is derived from an EMBL/GenBank/DDBJ whole genome shotgun (WGS) entry which is preliminary data.</text>
</comment>
<dbReference type="Pfam" id="PF02897">
    <property type="entry name" value="Peptidase_S9_N"/>
    <property type="match status" value="1"/>
</dbReference>
<dbReference type="OrthoDB" id="4269629at2"/>
<protein>
    <recommendedName>
        <fullName evidence="5">Acyl-peptide hydrolase</fullName>
    </recommendedName>
    <alternativeName>
        <fullName evidence="4">Acylaminoacyl-peptidase</fullName>
    </alternativeName>
</protein>
<comment type="similarity">
    <text evidence="1">Belongs to the peptidase S9A family.</text>
</comment>
<keyword evidence="2" id="KW-0378">Hydrolase</keyword>
<dbReference type="AlphaFoldDB" id="A0A4R6UNE2"/>
<name>A0A4R6UNE2_9GAMM</name>